<name>A0ACC0Z6E0_9ROSI</name>
<gene>
    <name evidence="1" type="ORF">Pint_05804</name>
</gene>
<dbReference type="Proteomes" id="UP001163603">
    <property type="component" value="Chromosome 3"/>
</dbReference>
<sequence>MEDNSSSSILDGQIVGIRFGLATQKEICTASISDSSIGHPSQLLGNPFLGLPLEFGRCESCGTSEPEKCEGHFGYIELPIPVYHPSHISELKKLLSLLCLKCLKLKSNKVNVSLFYLFPWAFFCIN</sequence>
<proteinExistence type="predicted"/>
<evidence type="ECO:0000313" key="2">
    <source>
        <dbReference type="Proteomes" id="UP001163603"/>
    </source>
</evidence>
<comment type="caution">
    <text evidence="1">The sequence shown here is derived from an EMBL/GenBank/DDBJ whole genome shotgun (WGS) entry which is preliminary data.</text>
</comment>
<accession>A0ACC0Z6E0</accession>
<keyword evidence="2" id="KW-1185">Reference proteome</keyword>
<dbReference type="EMBL" id="CM047738">
    <property type="protein sequence ID" value="KAJ0046374.1"/>
    <property type="molecule type" value="Genomic_DNA"/>
</dbReference>
<organism evidence="1 2">
    <name type="scientific">Pistacia integerrima</name>
    <dbReference type="NCBI Taxonomy" id="434235"/>
    <lineage>
        <taxon>Eukaryota</taxon>
        <taxon>Viridiplantae</taxon>
        <taxon>Streptophyta</taxon>
        <taxon>Embryophyta</taxon>
        <taxon>Tracheophyta</taxon>
        <taxon>Spermatophyta</taxon>
        <taxon>Magnoliopsida</taxon>
        <taxon>eudicotyledons</taxon>
        <taxon>Gunneridae</taxon>
        <taxon>Pentapetalae</taxon>
        <taxon>rosids</taxon>
        <taxon>malvids</taxon>
        <taxon>Sapindales</taxon>
        <taxon>Anacardiaceae</taxon>
        <taxon>Pistacia</taxon>
    </lineage>
</organism>
<evidence type="ECO:0000313" key="1">
    <source>
        <dbReference type="EMBL" id="KAJ0046374.1"/>
    </source>
</evidence>
<protein>
    <submittedName>
        <fullName evidence="1">Uncharacterized protein</fullName>
    </submittedName>
</protein>
<reference evidence="2" key="1">
    <citation type="journal article" date="2023" name="G3 (Bethesda)">
        <title>Genome assembly and association tests identify interacting loci associated with vigor, precocity, and sex in interspecific pistachio rootstocks.</title>
        <authorList>
            <person name="Palmer W."/>
            <person name="Jacygrad E."/>
            <person name="Sagayaradj S."/>
            <person name="Cavanaugh K."/>
            <person name="Han R."/>
            <person name="Bertier L."/>
            <person name="Beede B."/>
            <person name="Kafkas S."/>
            <person name="Golino D."/>
            <person name="Preece J."/>
            <person name="Michelmore R."/>
        </authorList>
    </citation>
    <scope>NUCLEOTIDE SEQUENCE [LARGE SCALE GENOMIC DNA]</scope>
</reference>